<evidence type="ECO:0000313" key="1">
    <source>
        <dbReference type="EMBL" id="GMR49335.1"/>
    </source>
</evidence>
<protein>
    <submittedName>
        <fullName evidence="1">Uncharacterized protein</fullName>
    </submittedName>
</protein>
<reference evidence="2" key="1">
    <citation type="submission" date="2022-10" db="EMBL/GenBank/DDBJ databases">
        <title>Genome assembly of Pristionchus species.</title>
        <authorList>
            <person name="Yoshida K."/>
            <person name="Sommer R.J."/>
        </authorList>
    </citation>
    <scope>NUCLEOTIDE SEQUENCE [LARGE SCALE GENOMIC DNA]</scope>
    <source>
        <strain evidence="2">RS5460</strain>
    </source>
</reference>
<sequence>QAVYDDFLGCKTNADQASTAILNLLPTFYPNPGQRERNLNALAAMLVVIDAMQEARECKPLDSVKVQTTRKQYRTELWAFLEEIKILPQLKAVYDDFLGCRTNADQTSTAILNLLPTFYPNPSQRERNLNALAAMLVVIDAMQEARE</sequence>
<comment type="caution">
    <text evidence="1">The sequence shown here is derived from an EMBL/GenBank/DDBJ whole genome shotgun (WGS) entry which is preliminary data.</text>
</comment>
<organism evidence="1 2">
    <name type="scientific">Pristionchus mayeri</name>
    <dbReference type="NCBI Taxonomy" id="1317129"/>
    <lineage>
        <taxon>Eukaryota</taxon>
        <taxon>Metazoa</taxon>
        <taxon>Ecdysozoa</taxon>
        <taxon>Nematoda</taxon>
        <taxon>Chromadorea</taxon>
        <taxon>Rhabditida</taxon>
        <taxon>Rhabditina</taxon>
        <taxon>Diplogasteromorpha</taxon>
        <taxon>Diplogasteroidea</taxon>
        <taxon>Neodiplogasteridae</taxon>
        <taxon>Pristionchus</taxon>
    </lineage>
</organism>
<dbReference type="AlphaFoldDB" id="A0AAN5I2Q2"/>
<accession>A0AAN5I2Q2</accession>
<proteinExistence type="predicted"/>
<evidence type="ECO:0000313" key="2">
    <source>
        <dbReference type="Proteomes" id="UP001328107"/>
    </source>
</evidence>
<dbReference type="Proteomes" id="UP001328107">
    <property type="component" value="Unassembled WGS sequence"/>
</dbReference>
<name>A0AAN5I2Q2_9BILA</name>
<gene>
    <name evidence="1" type="ORF">PMAYCL1PPCAC_19530</name>
</gene>
<keyword evidence="2" id="KW-1185">Reference proteome</keyword>
<dbReference type="EMBL" id="BTRK01000004">
    <property type="protein sequence ID" value="GMR49335.1"/>
    <property type="molecule type" value="Genomic_DNA"/>
</dbReference>
<feature type="non-terminal residue" evidence="1">
    <location>
        <position position="147"/>
    </location>
</feature>
<feature type="non-terminal residue" evidence="1">
    <location>
        <position position="1"/>
    </location>
</feature>